<proteinExistence type="predicted"/>
<evidence type="ECO:0000313" key="10">
    <source>
        <dbReference type="Proteomes" id="UP001501842"/>
    </source>
</evidence>
<evidence type="ECO:0000256" key="5">
    <source>
        <dbReference type="ARBA" id="ARBA00022989"/>
    </source>
</evidence>
<feature type="transmembrane region" description="Helical" evidence="7">
    <location>
        <begin position="80"/>
        <end position="102"/>
    </location>
</feature>
<keyword evidence="6 7" id="KW-0472">Membrane</keyword>
<gene>
    <name evidence="9" type="ORF">GCM10010439_24650</name>
</gene>
<dbReference type="SUPFAM" id="SSF103473">
    <property type="entry name" value="MFS general substrate transporter"/>
    <property type="match status" value="1"/>
</dbReference>
<feature type="transmembrane region" description="Helical" evidence="7">
    <location>
        <begin position="12"/>
        <end position="37"/>
    </location>
</feature>
<dbReference type="InterPro" id="IPR020846">
    <property type="entry name" value="MFS_dom"/>
</dbReference>
<feature type="transmembrane region" description="Helical" evidence="7">
    <location>
        <begin position="49"/>
        <end position="68"/>
    </location>
</feature>
<evidence type="ECO:0000256" key="7">
    <source>
        <dbReference type="SAM" id="Phobius"/>
    </source>
</evidence>
<evidence type="ECO:0000256" key="3">
    <source>
        <dbReference type="ARBA" id="ARBA00022475"/>
    </source>
</evidence>
<dbReference type="Pfam" id="PF07690">
    <property type="entry name" value="MFS_1"/>
    <property type="match status" value="1"/>
</dbReference>
<dbReference type="PROSITE" id="PS50850">
    <property type="entry name" value="MFS"/>
    <property type="match status" value="1"/>
</dbReference>
<comment type="caution">
    <text evidence="9">The sequence shown here is derived from an EMBL/GenBank/DDBJ whole genome shotgun (WGS) entry which is preliminary data.</text>
</comment>
<dbReference type="PANTHER" id="PTHR23501">
    <property type="entry name" value="MAJOR FACILITATOR SUPERFAMILY"/>
    <property type="match status" value="1"/>
</dbReference>
<dbReference type="SUPFAM" id="SSF46785">
    <property type="entry name" value="Winged helix' DNA-binding domain"/>
    <property type="match status" value="1"/>
</dbReference>
<feature type="domain" description="Major facilitator superfamily (MFS) profile" evidence="8">
    <location>
        <begin position="15"/>
        <end position="497"/>
    </location>
</feature>
<feature type="transmembrane region" description="Helical" evidence="7">
    <location>
        <begin position="227"/>
        <end position="248"/>
    </location>
</feature>
<protein>
    <submittedName>
        <fullName evidence="9">MFS transporter</fullName>
    </submittedName>
</protein>
<name>A0ABP6GNH1_9ACTN</name>
<dbReference type="InterPro" id="IPR036259">
    <property type="entry name" value="MFS_trans_sf"/>
</dbReference>
<feature type="transmembrane region" description="Helical" evidence="7">
    <location>
        <begin position="474"/>
        <end position="492"/>
    </location>
</feature>
<dbReference type="Proteomes" id="UP001501842">
    <property type="component" value="Unassembled WGS sequence"/>
</dbReference>
<evidence type="ECO:0000256" key="4">
    <source>
        <dbReference type="ARBA" id="ARBA00022692"/>
    </source>
</evidence>
<dbReference type="Gene3D" id="1.10.10.10">
    <property type="entry name" value="Winged helix-like DNA-binding domain superfamily/Winged helix DNA-binding domain"/>
    <property type="match status" value="1"/>
</dbReference>
<keyword evidence="2" id="KW-0813">Transport</keyword>
<feature type="transmembrane region" description="Helical" evidence="7">
    <location>
        <begin position="305"/>
        <end position="327"/>
    </location>
</feature>
<feature type="transmembrane region" description="Helical" evidence="7">
    <location>
        <begin position="363"/>
        <end position="384"/>
    </location>
</feature>
<dbReference type="RefSeq" id="WP_344450452.1">
    <property type="nucleotide sequence ID" value="NZ_BAAATZ010000008.1"/>
</dbReference>
<dbReference type="InterPro" id="IPR004638">
    <property type="entry name" value="EmrB-like"/>
</dbReference>
<feature type="transmembrane region" description="Helical" evidence="7">
    <location>
        <begin position="405"/>
        <end position="424"/>
    </location>
</feature>
<feature type="transmembrane region" description="Helical" evidence="7">
    <location>
        <begin position="260"/>
        <end position="293"/>
    </location>
</feature>
<evidence type="ECO:0000256" key="6">
    <source>
        <dbReference type="ARBA" id="ARBA00023136"/>
    </source>
</evidence>
<comment type="subcellular location">
    <subcellularLocation>
        <location evidence="1">Cell membrane</location>
        <topology evidence="1">Multi-pass membrane protein</topology>
    </subcellularLocation>
</comment>
<dbReference type="PRINTS" id="PR01036">
    <property type="entry name" value="TCRTETB"/>
</dbReference>
<evidence type="ECO:0000313" key="9">
    <source>
        <dbReference type="EMBL" id="GAA2725196.1"/>
    </source>
</evidence>
<dbReference type="Gene3D" id="1.20.1720.10">
    <property type="entry name" value="Multidrug resistance protein D"/>
    <property type="match status" value="1"/>
</dbReference>
<keyword evidence="10" id="KW-1185">Reference proteome</keyword>
<organism evidence="9 10">
    <name type="scientific">Actinocorallia aurantiaca</name>
    <dbReference type="NCBI Taxonomy" id="46204"/>
    <lineage>
        <taxon>Bacteria</taxon>
        <taxon>Bacillati</taxon>
        <taxon>Actinomycetota</taxon>
        <taxon>Actinomycetes</taxon>
        <taxon>Streptosporangiales</taxon>
        <taxon>Thermomonosporaceae</taxon>
        <taxon>Actinocorallia</taxon>
    </lineage>
</organism>
<keyword evidence="5 7" id="KW-1133">Transmembrane helix</keyword>
<evidence type="ECO:0000256" key="2">
    <source>
        <dbReference type="ARBA" id="ARBA00022448"/>
    </source>
</evidence>
<feature type="transmembrane region" description="Helical" evidence="7">
    <location>
        <begin position="334"/>
        <end position="357"/>
    </location>
</feature>
<dbReference type="InterPro" id="IPR036388">
    <property type="entry name" value="WH-like_DNA-bd_sf"/>
</dbReference>
<dbReference type="PANTHER" id="PTHR23501:SF197">
    <property type="entry name" value="COMD"/>
    <property type="match status" value="1"/>
</dbReference>
<evidence type="ECO:0000259" key="8">
    <source>
        <dbReference type="PROSITE" id="PS50850"/>
    </source>
</evidence>
<dbReference type="InterPro" id="IPR036390">
    <property type="entry name" value="WH_DNA-bd_sf"/>
</dbReference>
<feature type="transmembrane region" description="Helical" evidence="7">
    <location>
        <begin position="108"/>
        <end position="129"/>
    </location>
</feature>
<evidence type="ECO:0000256" key="1">
    <source>
        <dbReference type="ARBA" id="ARBA00004651"/>
    </source>
</evidence>
<feature type="transmembrane region" description="Helical" evidence="7">
    <location>
        <begin position="141"/>
        <end position="162"/>
    </location>
</feature>
<dbReference type="EMBL" id="BAAATZ010000008">
    <property type="protein sequence ID" value="GAA2725196.1"/>
    <property type="molecule type" value="Genomic_DNA"/>
</dbReference>
<dbReference type="NCBIfam" id="TIGR00711">
    <property type="entry name" value="efflux_EmrB"/>
    <property type="match status" value="1"/>
</dbReference>
<reference evidence="10" key="1">
    <citation type="journal article" date="2019" name="Int. J. Syst. Evol. Microbiol.">
        <title>The Global Catalogue of Microorganisms (GCM) 10K type strain sequencing project: providing services to taxonomists for standard genome sequencing and annotation.</title>
        <authorList>
            <consortium name="The Broad Institute Genomics Platform"/>
            <consortium name="The Broad Institute Genome Sequencing Center for Infectious Disease"/>
            <person name="Wu L."/>
            <person name="Ma J."/>
        </authorList>
    </citation>
    <scope>NUCLEOTIDE SEQUENCE [LARGE SCALE GENOMIC DNA]</scope>
    <source>
        <strain evidence="10">JCM 8201</strain>
    </source>
</reference>
<feature type="transmembrane region" description="Helical" evidence="7">
    <location>
        <begin position="168"/>
        <end position="189"/>
    </location>
</feature>
<keyword evidence="4 7" id="KW-0812">Transmembrane</keyword>
<dbReference type="Gene3D" id="1.20.1250.20">
    <property type="entry name" value="MFS general substrate transporter like domains"/>
    <property type="match status" value="1"/>
</dbReference>
<dbReference type="CDD" id="cd17502">
    <property type="entry name" value="MFS_Azr1_MDR_like"/>
    <property type="match status" value="1"/>
</dbReference>
<accession>A0ABP6GNH1</accession>
<feature type="transmembrane region" description="Helical" evidence="7">
    <location>
        <begin position="201"/>
        <end position="221"/>
    </location>
</feature>
<keyword evidence="3" id="KW-1003">Cell membrane</keyword>
<dbReference type="InterPro" id="IPR011701">
    <property type="entry name" value="MFS"/>
</dbReference>
<sequence length="669" mass="70682">MAREAGARGRGIGLILTALLLGMLLGALDQTIVSTALPTIVSDFGGLNHLSWVVTAYMLASTASTPLWGKLGDQYGRKPLYIAAIVIFLIGSALCGLSWNMFSLICFRALQGLGGGGLMALGMGIIADVVSPRERGRYQGYFGGVFGVASVAGPLLGGFFVDTLSWRWVFYVNLPIGAVALAVIVTVLRGKEEQTRHRIDYAGTFALAGAAVCLVLGTTWGGTEYPWGSPVVIGLFAGAVLLLGAWWLAERRAAEPVLPLHLFGSSVFSICGLIAFVIGFAMFGALTYLAVYFQVVEGVSPTLSGLSLLPMMAGTLTMSTLSGHLITRTGKYKIWPILGTGATTLALALCTRLGVGTGVLERSLYLLLLGAGLGCVMQVLIVAVQNTSPYRDLGAATSGNTFFRSIGGSFGVAAFGAVFSNRLASGMADLVREGRLPAGTNTAALQENSSLIRRLPPETAQAVLEAYAQAIQTIFVYATPVAAVAFVASWFLREVPLRTATRDAGMGESMGAPTARTSKAELELALARLLYRDRDARALYSRLAAHAGADLPAGSVWALCRIASEGPDGSIGAAELAARAHTTRERGRPCIDALVDRGLVEREGADGARLVVTGAGRDLAERIFRIRRLALDHLVADWQPELHPELATLLERLSRESLGADSDSRVFSE</sequence>